<dbReference type="PANTHER" id="PTHR10582:SF22">
    <property type="entry name" value="ION TRANSPORT DOMAIN-CONTAINING PROTEIN"/>
    <property type="match status" value="1"/>
</dbReference>
<feature type="repeat" description="ANK" evidence="13">
    <location>
        <begin position="197"/>
        <end position="229"/>
    </location>
</feature>
<feature type="transmembrane region" description="Helical" evidence="15">
    <location>
        <begin position="646"/>
        <end position="669"/>
    </location>
</feature>
<keyword evidence="11 15" id="KW-0472">Membrane</keyword>
<feature type="transmembrane region" description="Helical" evidence="15">
    <location>
        <begin position="577"/>
        <end position="595"/>
    </location>
</feature>
<dbReference type="SMART" id="SM00248">
    <property type="entry name" value="ANK"/>
    <property type="match status" value="4"/>
</dbReference>
<feature type="transmembrane region" description="Helical" evidence="15">
    <location>
        <begin position="698"/>
        <end position="715"/>
    </location>
</feature>
<sequence length="881" mass="100053">MGNTKSNQPQVISGMKRLQEDSDVQQLYKLVDMHGGGELLPWMKYTKQTGDHSVLDGLLETKVKIFLYNGGKGKVMAVSELVKLRNQERNAMLGALRRKKGKGKSGPNILDDFNQEGENQGDLKKALKLLDGGGKGGKGGSKYRELAWELSQRGAMGEGLLGTCLLQATAVHNDLAKKLVITYPKLINDIFISEDYYGLSPLHQAIVNEDPEMVHFLLQNGADIHQRCYGAFFCPDDQKASRADSLEHEWVDMNMKTQYDGRMYWGEYPLSFAACTNQEDCFRLLRARKADPNMRDTNGNSVLHLLVIHELSDMFDLAYRLGAKLQISNNQNLTPLTMAAKLGKKKMFEQILAFERDILWTYGDVVCSAYPLAKIDSIDQQTGQLNQDSALSLITYGETGDHLDLLDGLMEDLLEEKWKAFARNRLFLSLATFCAYYLIFIAAFLNRPFTIDLVPPNITNESEFGSLFPDQFSKIKSTMSPTDDDSYDDDAFNQTNNSSMGYMGQPTGYFQQDKCLLWNYANGADEGGFYWGGTIRMICEPITILAVIFQLGQELIDIQRNGHKRWWKTLSGFPAKCLYKLSLIVVIFMIPFRLGCGISEICLHIENIMAILAVICCSIHFLYYCRGLKFVGPFVLMVYKIIAGDMVRFFIIYGVFVVGFSQSFFVIFLSCERAHYETKNSTGVDDGFTNILEYPMEAMLRMFIMSLGEFTGLYANLNACQQSSPSMANLGKLMFILYELLVTILLLNLLIAMMARTYEEIAQTQMEWKRQWAKVILMLEQNLKPRDRLIALLKYSRPIGTDKTKRAFVVRRRRTEEEYKTEKELREEKMNNFREEKRNLLKRRLADVGGAVTKARRSSNVDDPAYILAGPARDANGTMKL</sequence>
<dbReference type="AlphaFoldDB" id="A0A914XF91"/>
<dbReference type="PROSITE" id="PS50297">
    <property type="entry name" value="ANK_REP_REGION"/>
    <property type="match status" value="1"/>
</dbReference>
<dbReference type="Proteomes" id="UP000887566">
    <property type="component" value="Unplaced"/>
</dbReference>
<keyword evidence="2" id="KW-0813">Transport</keyword>
<feature type="domain" description="Ion transport" evidence="16">
    <location>
        <begin position="594"/>
        <end position="765"/>
    </location>
</feature>
<keyword evidence="14" id="KW-0175">Coiled coil</keyword>
<evidence type="ECO:0000256" key="10">
    <source>
        <dbReference type="ARBA" id="ARBA00023065"/>
    </source>
</evidence>
<feature type="transmembrane region" description="Helical" evidence="15">
    <location>
        <begin position="535"/>
        <end position="556"/>
    </location>
</feature>
<evidence type="ECO:0000256" key="13">
    <source>
        <dbReference type="PROSITE-ProRule" id="PRU00023"/>
    </source>
</evidence>
<dbReference type="PANTHER" id="PTHR10582">
    <property type="entry name" value="TRANSIENT RECEPTOR POTENTIAL ION CHANNEL PROTEIN"/>
    <property type="match status" value="1"/>
</dbReference>
<keyword evidence="17" id="KW-1185">Reference proteome</keyword>
<keyword evidence="4" id="KW-0109">Calcium transport</keyword>
<dbReference type="GO" id="GO:0005886">
    <property type="term" value="C:plasma membrane"/>
    <property type="evidence" value="ECO:0007669"/>
    <property type="project" value="UniProtKB-SubCell"/>
</dbReference>
<feature type="transmembrane region" description="Helical" evidence="15">
    <location>
        <begin position="607"/>
        <end position="625"/>
    </location>
</feature>
<evidence type="ECO:0000256" key="6">
    <source>
        <dbReference type="ARBA" id="ARBA00022692"/>
    </source>
</evidence>
<dbReference type="SUPFAM" id="SSF48403">
    <property type="entry name" value="Ankyrin repeat"/>
    <property type="match status" value="1"/>
</dbReference>
<comment type="subcellular location">
    <subcellularLocation>
        <location evidence="1">Cell membrane</location>
        <topology evidence="1">Multi-pass membrane protein</topology>
    </subcellularLocation>
</comment>
<dbReference type="InterPro" id="IPR005821">
    <property type="entry name" value="Ion_trans_dom"/>
</dbReference>
<evidence type="ECO:0000313" key="18">
    <source>
        <dbReference type="WBParaSite" id="PSAMB.scaffold7size148684.g100.t1"/>
    </source>
</evidence>
<dbReference type="GO" id="GO:0005262">
    <property type="term" value="F:calcium channel activity"/>
    <property type="evidence" value="ECO:0007669"/>
    <property type="project" value="UniProtKB-KW"/>
</dbReference>
<dbReference type="Pfam" id="PF00520">
    <property type="entry name" value="Ion_trans"/>
    <property type="match status" value="1"/>
</dbReference>
<evidence type="ECO:0000256" key="4">
    <source>
        <dbReference type="ARBA" id="ARBA00022568"/>
    </source>
</evidence>
<evidence type="ECO:0000259" key="16">
    <source>
        <dbReference type="Pfam" id="PF00520"/>
    </source>
</evidence>
<evidence type="ECO:0000256" key="11">
    <source>
        <dbReference type="ARBA" id="ARBA00023136"/>
    </source>
</evidence>
<reference evidence="18" key="1">
    <citation type="submission" date="2022-11" db="UniProtKB">
        <authorList>
            <consortium name="WormBaseParasite"/>
        </authorList>
    </citation>
    <scope>IDENTIFICATION</scope>
</reference>
<evidence type="ECO:0000256" key="7">
    <source>
        <dbReference type="ARBA" id="ARBA00022737"/>
    </source>
</evidence>
<dbReference type="InterPro" id="IPR002110">
    <property type="entry name" value="Ankyrin_rpt"/>
</dbReference>
<evidence type="ECO:0000256" key="2">
    <source>
        <dbReference type="ARBA" id="ARBA00022448"/>
    </source>
</evidence>
<keyword evidence="12" id="KW-0407">Ion channel</keyword>
<evidence type="ECO:0000256" key="14">
    <source>
        <dbReference type="SAM" id="Coils"/>
    </source>
</evidence>
<dbReference type="Pfam" id="PF13606">
    <property type="entry name" value="Ank_3"/>
    <property type="match status" value="1"/>
</dbReference>
<keyword evidence="3" id="KW-1003">Cell membrane</keyword>
<dbReference type="Gene3D" id="1.25.40.20">
    <property type="entry name" value="Ankyrin repeat-containing domain"/>
    <property type="match status" value="1"/>
</dbReference>
<dbReference type="InterPro" id="IPR024862">
    <property type="entry name" value="TRPV"/>
</dbReference>
<evidence type="ECO:0000256" key="3">
    <source>
        <dbReference type="ARBA" id="ARBA00022475"/>
    </source>
</evidence>
<dbReference type="WBParaSite" id="PSAMB.scaffold7size148684.g100.t1">
    <property type="protein sequence ID" value="PSAMB.scaffold7size148684.g100.t1"/>
    <property type="gene ID" value="PSAMB.scaffold7size148684.g100"/>
</dbReference>
<evidence type="ECO:0000256" key="9">
    <source>
        <dbReference type="ARBA" id="ARBA00022989"/>
    </source>
</evidence>
<dbReference type="FunFam" id="1.25.40.20:FF:000181">
    <property type="entry name" value="Nanchung, isoform A"/>
    <property type="match status" value="1"/>
</dbReference>
<dbReference type="Pfam" id="PF12796">
    <property type="entry name" value="Ank_2"/>
    <property type="match status" value="1"/>
</dbReference>
<name>A0A914XF91_9BILA</name>
<feature type="transmembrane region" description="Helical" evidence="15">
    <location>
        <begin position="426"/>
        <end position="445"/>
    </location>
</feature>
<keyword evidence="9 15" id="KW-1133">Transmembrane helix</keyword>
<evidence type="ECO:0000256" key="8">
    <source>
        <dbReference type="ARBA" id="ARBA00022837"/>
    </source>
</evidence>
<evidence type="ECO:0000256" key="5">
    <source>
        <dbReference type="ARBA" id="ARBA00022673"/>
    </source>
</evidence>
<keyword evidence="13" id="KW-0040">ANK repeat</keyword>
<dbReference type="PROSITE" id="PS50088">
    <property type="entry name" value="ANK_REPEAT"/>
    <property type="match status" value="1"/>
</dbReference>
<feature type="coiled-coil region" evidence="14">
    <location>
        <begin position="812"/>
        <end position="843"/>
    </location>
</feature>
<feature type="transmembrane region" description="Helical" evidence="15">
    <location>
        <begin position="735"/>
        <end position="755"/>
    </location>
</feature>
<dbReference type="GO" id="GO:0098703">
    <property type="term" value="P:calcium ion import across plasma membrane"/>
    <property type="evidence" value="ECO:0007669"/>
    <property type="project" value="TreeGrafter"/>
</dbReference>
<keyword evidence="6 15" id="KW-0812">Transmembrane</keyword>
<evidence type="ECO:0000256" key="1">
    <source>
        <dbReference type="ARBA" id="ARBA00004651"/>
    </source>
</evidence>
<evidence type="ECO:0000256" key="12">
    <source>
        <dbReference type="ARBA" id="ARBA00023303"/>
    </source>
</evidence>
<keyword evidence="10" id="KW-0406">Ion transport</keyword>
<accession>A0A914XF91</accession>
<proteinExistence type="predicted"/>
<dbReference type="InterPro" id="IPR036770">
    <property type="entry name" value="Ankyrin_rpt-contain_sf"/>
</dbReference>
<organism evidence="17 18">
    <name type="scientific">Plectus sambesii</name>
    <dbReference type="NCBI Taxonomy" id="2011161"/>
    <lineage>
        <taxon>Eukaryota</taxon>
        <taxon>Metazoa</taxon>
        <taxon>Ecdysozoa</taxon>
        <taxon>Nematoda</taxon>
        <taxon>Chromadorea</taxon>
        <taxon>Plectida</taxon>
        <taxon>Plectina</taxon>
        <taxon>Plectoidea</taxon>
        <taxon>Plectidae</taxon>
        <taxon>Plectus</taxon>
    </lineage>
</organism>
<evidence type="ECO:0000313" key="17">
    <source>
        <dbReference type="Proteomes" id="UP000887566"/>
    </source>
</evidence>
<protein>
    <submittedName>
        <fullName evidence="18">Ion transport domain-containing protein</fullName>
    </submittedName>
</protein>
<keyword evidence="8" id="KW-0106">Calcium</keyword>
<keyword evidence="7" id="KW-0677">Repeat</keyword>
<evidence type="ECO:0000256" key="15">
    <source>
        <dbReference type="SAM" id="Phobius"/>
    </source>
</evidence>
<keyword evidence="5" id="KW-0107">Calcium channel</keyword>